<organism evidence="3 4">
    <name type="scientific">Psychroflexus salarius</name>
    <dbReference type="NCBI Taxonomy" id="1155689"/>
    <lineage>
        <taxon>Bacteria</taxon>
        <taxon>Pseudomonadati</taxon>
        <taxon>Bacteroidota</taxon>
        <taxon>Flavobacteriia</taxon>
        <taxon>Flavobacteriales</taxon>
        <taxon>Flavobacteriaceae</taxon>
        <taxon>Psychroflexus</taxon>
    </lineage>
</organism>
<keyword evidence="2" id="KW-0732">Signal</keyword>
<name>A0A1M4UYH1_9FLAO</name>
<dbReference type="STRING" id="1155689.SAMN05444278_103160"/>
<gene>
    <name evidence="3" type="ORF">SAMN05444278_103160</name>
</gene>
<feature type="chain" id="PRO_5012070050" description="Secreted protein" evidence="2">
    <location>
        <begin position="22"/>
        <end position="58"/>
    </location>
</feature>
<evidence type="ECO:0000256" key="1">
    <source>
        <dbReference type="SAM" id="MobiDB-lite"/>
    </source>
</evidence>
<evidence type="ECO:0000313" key="3">
    <source>
        <dbReference type="EMBL" id="SHE61776.1"/>
    </source>
</evidence>
<reference evidence="3 4" key="1">
    <citation type="submission" date="2016-11" db="EMBL/GenBank/DDBJ databases">
        <authorList>
            <person name="Jaros S."/>
            <person name="Januszkiewicz K."/>
            <person name="Wedrychowicz H."/>
        </authorList>
    </citation>
    <scope>NUCLEOTIDE SEQUENCE [LARGE SCALE GENOMIC DNA]</scope>
    <source>
        <strain evidence="3 4">DSM 25661</strain>
    </source>
</reference>
<dbReference type="RefSeq" id="WP_159432026.1">
    <property type="nucleotide sequence ID" value="NZ_FQTW01000003.1"/>
</dbReference>
<evidence type="ECO:0000313" key="4">
    <source>
        <dbReference type="Proteomes" id="UP000184462"/>
    </source>
</evidence>
<sequence length="58" mass="6274">MKTIKNFALLALFTLGLTACTENSFSDTQELNDMSAEQSDNFTGDETEVPDGSKGSHD</sequence>
<accession>A0A1M4UYH1</accession>
<dbReference type="PROSITE" id="PS51257">
    <property type="entry name" value="PROKAR_LIPOPROTEIN"/>
    <property type="match status" value="1"/>
</dbReference>
<feature type="region of interest" description="Disordered" evidence="1">
    <location>
        <begin position="32"/>
        <end position="58"/>
    </location>
</feature>
<dbReference type="EMBL" id="FQTW01000003">
    <property type="protein sequence ID" value="SHE61776.1"/>
    <property type="molecule type" value="Genomic_DNA"/>
</dbReference>
<keyword evidence="4" id="KW-1185">Reference proteome</keyword>
<dbReference type="AlphaFoldDB" id="A0A1M4UYH1"/>
<protein>
    <recommendedName>
        <fullName evidence="5">Secreted protein</fullName>
    </recommendedName>
</protein>
<evidence type="ECO:0008006" key="5">
    <source>
        <dbReference type="Google" id="ProtNLM"/>
    </source>
</evidence>
<dbReference type="Proteomes" id="UP000184462">
    <property type="component" value="Unassembled WGS sequence"/>
</dbReference>
<evidence type="ECO:0000256" key="2">
    <source>
        <dbReference type="SAM" id="SignalP"/>
    </source>
</evidence>
<feature type="signal peptide" evidence="2">
    <location>
        <begin position="1"/>
        <end position="21"/>
    </location>
</feature>
<proteinExistence type="predicted"/>
<feature type="compositionally biased region" description="Polar residues" evidence="1">
    <location>
        <begin position="32"/>
        <end position="42"/>
    </location>
</feature>